<accession>A0A1H3E7P7</accession>
<keyword evidence="3" id="KW-1185">Reference proteome</keyword>
<dbReference type="OrthoDB" id="1955013at2"/>
<protein>
    <submittedName>
        <fullName evidence="2">Uncharacterized protein</fullName>
    </submittedName>
</protein>
<reference evidence="2 3" key="1">
    <citation type="submission" date="2016-10" db="EMBL/GenBank/DDBJ databases">
        <authorList>
            <person name="de Groot N.N."/>
        </authorList>
    </citation>
    <scope>NUCLEOTIDE SEQUENCE [LARGE SCALE GENOMIC DNA]</scope>
    <source>
        <strain evidence="2 3">DSM 23310</strain>
    </source>
</reference>
<keyword evidence="1" id="KW-1133">Transmembrane helix</keyword>
<sequence>MKHYDYIEWIFYKKKVLSEKKVMEMEEHLYTCDECLETFLSLIDQNDVEEATKSISKGFTSNVMAEIKNVEYIPKAKSNRKYKEMLTYYIVVASVTIVLTIGGFFTKLVDTLPNVVQSNTIVEKIELPNKVADLSGRIVNKTSDFINRFEISNIKEDGNERKK</sequence>
<keyword evidence="1" id="KW-0472">Membrane</keyword>
<feature type="transmembrane region" description="Helical" evidence="1">
    <location>
        <begin position="86"/>
        <end position="105"/>
    </location>
</feature>
<dbReference type="RefSeq" id="WP_093754797.1">
    <property type="nucleotide sequence ID" value="NZ_BSYN01000001.1"/>
</dbReference>
<dbReference type="AlphaFoldDB" id="A0A1H3E7P7"/>
<dbReference type="Proteomes" id="UP000198828">
    <property type="component" value="Unassembled WGS sequence"/>
</dbReference>
<proteinExistence type="predicted"/>
<gene>
    <name evidence="2" type="ORF">SAMN05660923_02842</name>
</gene>
<evidence type="ECO:0000313" key="3">
    <source>
        <dbReference type="Proteomes" id="UP000198828"/>
    </source>
</evidence>
<organism evidence="2 3">
    <name type="scientific">Tepidimicrobium xylanilyticum</name>
    <dbReference type="NCBI Taxonomy" id="1123352"/>
    <lineage>
        <taxon>Bacteria</taxon>
        <taxon>Bacillati</taxon>
        <taxon>Bacillota</taxon>
        <taxon>Tissierellia</taxon>
        <taxon>Tissierellales</taxon>
        <taxon>Tepidimicrobiaceae</taxon>
        <taxon>Tepidimicrobium</taxon>
    </lineage>
</organism>
<dbReference type="EMBL" id="FNNG01000018">
    <property type="protein sequence ID" value="SDX74268.1"/>
    <property type="molecule type" value="Genomic_DNA"/>
</dbReference>
<name>A0A1H3E7P7_9FIRM</name>
<keyword evidence="1" id="KW-0812">Transmembrane</keyword>
<evidence type="ECO:0000313" key="2">
    <source>
        <dbReference type="EMBL" id="SDX74268.1"/>
    </source>
</evidence>
<evidence type="ECO:0000256" key="1">
    <source>
        <dbReference type="SAM" id="Phobius"/>
    </source>
</evidence>